<protein>
    <recommendedName>
        <fullName evidence="8">Arginine biosynthesis bifunctional protein ArgJ</fullName>
    </recommendedName>
    <domain>
        <recommendedName>
            <fullName evidence="8">Glutamate N-acetyltransferase</fullName>
            <ecNumber evidence="8">2.3.1.35</ecNumber>
        </recommendedName>
        <alternativeName>
            <fullName evidence="8">Ornithine acetyltransferase</fullName>
            <shortName evidence="8">OATase</shortName>
        </alternativeName>
        <alternativeName>
            <fullName evidence="8">Ornithine transacetylase</fullName>
        </alternativeName>
    </domain>
    <domain>
        <recommendedName>
            <fullName evidence="8">Amino-acid acetyltransferase</fullName>
            <ecNumber evidence="8">2.3.1.1</ecNumber>
        </recommendedName>
        <alternativeName>
            <fullName evidence="8">N-acetylglutamate synthase</fullName>
            <shortName evidence="8">AGSase</shortName>
        </alternativeName>
    </domain>
    <component>
        <recommendedName>
            <fullName evidence="8">Arginine biosynthesis bifunctional protein ArgJ alpha chain</fullName>
        </recommendedName>
    </component>
    <component>
        <recommendedName>
            <fullName evidence="8">Arginine biosynthesis bifunctional protein ArgJ beta chain</fullName>
        </recommendedName>
    </component>
</protein>
<evidence type="ECO:0000256" key="7">
    <source>
        <dbReference type="ARBA" id="ARBA00023315"/>
    </source>
</evidence>
<dbReference type="GO" id="GO:0004358">
    <property type="term" value="F:L-glutamate N-acetyltransferase activity, acting on acetyl-L-ornithine as donor"/>
    <property type="evidence" value="ECO:0007669"/>
    <property type="project" value="UniProtKB-UniRule"/>
</dbReference>
<dbReference type="STRING" id="1307839.L21SP5_02751"/>
<keyword evidence="7 8" id="KW-0012">Acyltransferase</keyword>
<dbReference type="NCBIfam" id="TIGR00120">
    <property type="entry name" value="ArgJ"/>
    <property type="match status" value="1"/>
</dbReference>
<comment type="catalytic activity">
    <reaction evidence="8">
        <text>L-glutamate + acetyl-CoA = N-acetyl-L-glutamate + CoA + H(+)</text>
        <dbReference type="Rhea" id="RHEA:24292"/>
        <dbReference type="ChEBI" id="CHEBI:15378"/>
        <dbReference type="ChEBI" id="CHEBI:29985"/>
        <dbReference type="ChEBI" id="CHEBI:44337"/>
        <dbReference type="ChEBI" id="CHEBI:57287"/>
        <dbReference type="ChEBI" id="CHEBI:57288"/>
        <dbReference type="EC" id="2.3.1.1"/>
    </reaction>
</comment>
<comment type="subcellular location">
    <subcellularLocation>
        <location evidence="8">Cytoplasm</location>
    </subcellularLocation>
</comment>
<organism evidence="9 10">
    <name type="scientific">Salinivirga cyanobacteriivorans</name>
    <dbReference type="NCBI Taxonomy" id="1307839"/>
    <lineage>
        <taxon>Bacteria</taxon>
        <taxon>Pseudomonadati</taxon>
        <taxon>Bacteroidota</taxon>
        <taxon>Bacteroidia</taxon>
        <taxon>Bacteroidales</taxon>
        <taxon>Salinivirgaceae</taxon>
        <taxon>Salinivirga</taxon>
    </lineage>
</organism>
<feature type="chain" id="PRO_5023279579" description="Arginine biosynthesis bifunctional protein ArgJ alpha chain" evidence="8">
    <location>
        <begin position="1"/>
        <end position="186"/>
    </location>
</feature>
<dbReference type="InterPro" id="IPR042195">
    <property type="entry name" value="ArgJ_beta_C"/>
</dbReference>
<dbReference type="RefSeq" id="WP_205627930.1">
    <property type="nucleotide sequence ID" value="NZ_CP013118.1"/>
</dbReference>
<comment type="pathway">
    <text evidence="8">Amino-acid biosynthesis; L-arginine biosynthesis; N(2)-acetyl-L-ornithine from L-glutamate: step 1/4.</text>
</comment>
<dbReference type="PANTHER" id="PTHR23100:SF0">
    <property type="entry name" value="ARGININE BIOSYNTHESIS BIFUNCTIONAL PROTEIN ARGJ, MITOCHONDRIAL"/>
    <property type="match status" value="1"/>
</dbReference>
<gene>
    <name evidence="8 9" type="primary">argJ</name>
    <name evidence="9" type="ORF">L21SP5_02751</name>
</gene>
<dbReference type="EC" id="2.3.1.1" evidence="8"/>
<dbReference type="Gene3D" id="3.60.70.12">
    <property type="entry name" value="L-amino peptidase D-ALA esterase/amidase"/>
    <property type="match status" value="1"/>
</dbReference>
<dbReference type="GO" id="GO:0004042">
    <property type="term" value="F:L-glutamate N-acetyltransferase activity"/>
    <property type="evidence" value="ECO:0007669"/>
    <property type="project" value="UniProtKB-UniRule"/>
</dbReference>
<dbReference type="CDD" id="cd02152">
    <property type="entry name" value="OAT"/>
    <property type="match status" value="1"/>
</dbReference>
<feature type="active site" description="Nucleophile" evidence="8">
    <location>
        <position position="187"/>
    </location>
</feature>
<feature type="binding site" evidence="8">
    <location>
        <position position="274"/>
    </location>
    <ligand>
        <name>substrate</name>
    </ligand>
</feature>
<dbReference type="PATRIC" id="fig|1307839.3.peg.2888"/>
<dbReference type="GO" id="GO:0006592">
    <property type="term" value="P:ornithine biosynthetic process"/>
    <property type="evidence" value="ECO:0007669"/>
    <property type="project" value="TreeGrafter"/>
</dbReference>
<accession>A0A0S2I206</accession>
<feature type="chain" id="PRO_5023279580" description="Arginine biosynthesis bifunctional protein ArgJ beta chain" evidence="8">
    <location>
        <begin position="187"/>
        <end position="405"/>
    </location>
</feature>
<dbReference type="HAMAP" id="MF_01106">
    <property type="entry name" value="ArgJ"/>
    <property type="match status" value="1"/>
</dbReference>
<evidence type="ECO:0000256" key="8">
    <source>
        <dbReference type="HAMAP-Rule" id="MF_01106"/>
    </source>
</evidence>
<dbReference type="SUPFAM" id="SSF56266">
    <property type="entry name" value="DmpA/ArgJ-like"/>
    <property type="match status" value="1"/>
</dbReference>
<dbReference type="EC" id="2.3.1.35" evidence="8"/>
<keyword evidence="6 8" id="KW-0068">Autocatalytic cleavage</keyword>
<dbReference type="EMBL" id="CP013118">
    <property type="protein sequence ID" value="ALO16374.1"/>
    <property type="molecule type" value="Genomic_DNA"/>
</dbReference>
<keyword evidence="3 8" id="KW-0055">Arginine biosynthesis</keyword>
<comment type="pathway">
    <text evidence="8">Amino-acid biosynthesis; L-arginine biosynthesis; L-ornithine and N-acetyl-L-glutamate from L-glutamate and N(2)-acetyl-L-ornithine (cyclic): step 1/1.</text>
</comment>
<proteinExistence type="inferred from homology"/>
<dbReference type="Pfam" id="PF01960">
    <property type="entry name" value="ArgJ"/>
    <property type="match status" value="1"/>
</dbReference>
<keyword evidence="4 8" id="KW-0028">Amino-acid biosynthesis</keyword>
<dbReference type="NCBIfam" id="NF003802">
    <property type="entry name" value="PRK05388.1"/>
    <property type="match status" value="1"/>
</dbReference>
<feature type="binding site" evidence="8">
    <location>
        <position position="187"/>
    </location>
    <ligand>
        <name>substrate</name>
    </ligand>
</feature>
<feature type="binding site" evidence="8">
    <location>
        <position position="405"/>
    </location>
    <ligand>
        <name>substrate</name>
    </ligand>
</feature>
<feature type="site" description="Cleavage; by autolysis" evidence="8">
    <location>
        <begin position="186"/>
        <end position="187"/>
    </location>
</feature>
<comment type="similarity">
    <text evidence="1 8">Belongs to the ArgJ family.</text>
</comment>
<reference evidence="9 10" key="1">
    <citation type="submission" date="2015-11" db="EMBL/GenBank/DDBJ databases">
        <title>Description and complete genome sequence of a novel strain predominating in hypersaline microbial mats and representing a new family of the Bacteriodetes phylum.</title>
        <authorList>
            <person name="Spring S."/>
            <person name="Bunk B."/>
            <person name="Sproer C."/>
            <person name="Klenk H.-P."/>
        </authorList>
    </citation>
    <scope>NUCLEOTIDE SEQUENCE [LARGE SCALE GENOMIC DNA]</scope>
    <source>
        <strain evidence="9 10">L21-Spi-D4</strain>
    </source>
</reference>
<keyword evidence="8" id="KW-0511">Multifunctional enzyme</keyword>
<dbReference type="Gene3D" id="3.10.20.340">
    <property type="entry name" value="ArgJ beta chain, C-terminal domain"/>
    <property type="match status" value="1"/>
</dbReference>
<keyword evidence="10" id="KW-1185">Reference proteome</keyword>
<feature type="binding site" evidence="8">
    <location>
        <position position="400"/>
    </location>
    <ligand>
        <name>substrate</name>
    </ligand>
</feature>
<comment type="function">
    <text evidence="8">Catalyzes two activities which are involved in the cyclic version of arginine biosynthesis: the synthesis of N-acetylglutamate from glutamate and acetyl-CoA as the acetyl donor, and of ornithine by transacetylation between N(2)-acetylornithine and glutamate.</text>
</comment>
<dbReference type="Proteomes" id="UP000064893">
    <property type="component" value="Chromosome"/>
</dbReference>
<sequence>MEMIKNLTNVRGIKCWGAHTGIKSLRRDLAMIYSDVPASAAGVFTQNKVTAAPVDLTKKHIADGKAQAIVINAGNANAATGEQGRLGAEAMAEAMAEELKIDRELVLVSSTGLIGEPFPTEDIVKGIRENVSKLTTKSNAGSFTANAILTTDTYAKEGFVEFGVDGYEVNMGGIAKGSGMIHPNMATMLAFIVTDVAIEPKLLQKTVEEAADKSFNMITVDGDTSTNDMVLVMANGKAHNDMLKTKKDPGYSDFKKNLEEMMIHLAKQIVSDGEGASKFIEYEVVNASKVDEARTLIREISDSTLVKAAMFGRDPNWGRIIGAAGNAGIPFDYQKVDLYLGSDEKIVKVIEQGVPQEFDRNMMKKLLRESHLHIKLDLHQGKSAAKGWGTDLTTDYVMFNSVYTT</sequence>
<feature type="binding site" evidence="8">
    <location>
        <position position="176"/>
    </location>
    <ligand>
        <name>substrate</name>
    </ligand>
</feature>
<evidence type="ECO:0000256" key="5">
    <source>
        <dbReference type="ARBA" id="ARBA00022679"/>
    </source>
</evidence>
<comment type="catalytic activity">
    <reaction evidence="8">
        <text>N(2)-acetyl-L-ornithine + L-glutamate = N-acetyl-L-glutamate + L-ornithine</text>
        <dbReference type="Rhea" id="RHEA:15349"/>
        <dbReference type="ChEBI" id="CHEBI:29985"/>
        <dbReference type="ChEBI" id="CHEBI:44337"/>
        <dbReference type="ChEBI" id="CHEBI:46911"/>
        <dbReference type="ChEBI" id="CHEBI:57805"/>
        <dbReference type="EC" id="2.3.1.35"/>
    </reaction>
</comment>
<feature type="site" description="Involved in the stabilization of negative charge on the oxyanion by the formation of the oxyanion hole" evidence="8">
    <location>
        <position position="112"/>
    </location>
</feature>
<evidence type="ECO:0000256" key="1">
    <source>
        <dbReference type="ARBA" id="ARBA00006774"/>
    </source>
</evidence>
<dbReference type="PANTHER" id="PTHR23100">
    <property type="entry name" value="ARGININE BIOSYNTHESIS BIFUNCTIONAL PROTEIN ARGJ"/>
    <property type="match status" value="1"/>
</dbReference>
<dbReference type="GO" id="GO:0006526">
    <property type="term" value="P:L-arginine biosynthetic process"/>
    <property type="evidence" value="ECO:0007669"/>
    <property type="project" value="UniProtKB-UniRule"/>
</dbReference>
<dbReference type="FunFam" id="3.60.70.12:FF:000001">
    <property type="entry name" value="Arginine biosynthesis bifunctional protein ArgJ, chloroplastic"/>
    <property type="match status" value="1"/>
</dbReference>
<evidence type="ECO:0000313" key="9">
    <source>
        <dbReference type="EMBL" id="ALO16374.1"/>
    </source>
</evidence>
<name>A0A0S2I206_9BACT</name>
<evidence type="ECO:0000313" key="10">
    <source>
        <dbReference type="Proteomes" id="UP000064893"/>
    </source>
</evidence>
<feature type="site" description="Involved in the stabilization of negative charge on the oxyanion by the formation of the oxyanion hole" evidence="8">
    <location>
        <position position="111"/>
    </location>
</feature>
<feature type="binding site" evidence="8">
    <location>
        <position position="150"/>
    </location>
    <ligand>
        <name>substrate</name>
    </ligand>
</feature>
<evidence type="ECO:0000256" key="2">
    <source>
        <dbReference type="ARBA" id="ARBA00011475"/>
    </source>
</evidence>
<dbReference type="InterPro" id="IPR016117">
    <property type="entry name" value="ArgJ-like_dom_sf"/>
</dbReference>
<comment type="subunit">
    <text evidence="2 8">Heterotetramer of two alpha and two beta chains.</text>
</comment>
<dbReference type="AlphaFoldDB" id="A0A0S2I206"/>
<keyword evidence="5 8" id="KW-0808">Transferase</keyword>
<dbReference type="UniPathway" id="UPA00068">
    <property type="reaction ID" value="UER00106"/>
</dbReference>
<dbReference type="KEGG" id="blq:L21SP5_02751"/>
<dbReference type="GO" id="GO:0005737">
    <property type="term" value="C:cytoplasm"/>
    <property type="evidence" value="ECO:0007669"/>
    <property type="project" value="UniProtKB-SubCell"/>
</dbReference>
<keyword evidence="8" id="KW-0963">Cytoplasm</keyword>
<evidence type="ECO:0000256" key="4">
    <source>
        <dbReference type="ARBA" id="ARBA00022605"/>
    </source>
</evidence>
<evidence type="ECO:0000256" key="6">
    <source>
        <dbReference type="ARBA" id="ARBA00022813"/>
    </source>
</evidence>
<dbReference type="InterPro" id="IPR002813">
    <property type="entry name" value="Arg_biosynth_ArgJ"/>
</dbReference>
<evidence type="ECO:0000256" key="3">
    <source>
        <dbReference type="ARBA" id="ARBA00022571"/>
    </source>
</evidence>